<accession>A0A8S2SE86</accession>
<reference evidence="1" key="1">
    <citation type="submission" date="2021-02" db="EMBL/GenBank/DDBJ databases">
        <authorList>
            <person name="Nowell W R."/>
        </authorList>
    </citation>
    <scope>NUCLEOTIDE SEQUENCE</scope>
</reference>
<dbReference type="EMBL" id="CAJOBJ010022254">
    <property type="protein sequence ID" value="CAF4222440.1"/>
    <property type="molecule type" value="Genomic_DNA"/>
</dbReference>
<organism evidence="1 3">
    <name type="scientific">Rotaria magnacalcarata</name>
    <dbReference type="NCBI Taxonomy" id="392030"/>
    <lineage>
        <taxon>Eukaryota</taxon>
        <taxon>Metazoa</taxon>
        <taxon>Spiralia</taxon>
        <taxon>Gnathifera</taxon>
        <taxon>Rotifera</taxon>
        <taxon>Eurotatoria</taxon>
        <taxon>Bdelloidea</taxon>
        <taxon>Philodinida</taxon>
        <taxon>Philodinidae</taxon>
        <taxon>Rotaria</taxon>
    </lineage>
</organism>
<evidence type="ECO:0000313" key="2">
    <source>
        <dbReference type="EMBL" id="CAF4222440.1"/>
    </source>
</evidence>
<comment type="caution">
    <text evidence="1">The sequence shown here is derived from an EMBL/GenBank/DDBJ whole genome shotgun (WGS) entry which is preliminary data.</text>
</comment>
<feature type="non-terminal residue" evidence="1">
    <location>
        <position position="1"/>
    </location>
</feature>
<evidence type="ECO:0000313" key="3">
    <source>
        <dbReference type="Proteomes" id="UP000681967"/>
    </source>
</evidence>
<name>A0A8S2SE86_9BILA</name>
<protein>
    <submittedName>
        <fullName evidence="1">Uncharacterized protein</fullName>
    </submittedName>
</protein>
<dbReference type="EMBL" id="CAJOBH010020043">
    <property type="protein sequence ID" value="CAF4216036.1"/>
    <property type="molecule type" value="Genomic_DNA"/>
</dbReference>
<proteinExistence type="predicted"/>
<gene>
    <name evidence="1" type="ORF">BYL167_LOCUS24187</name>
    <name evidence="2" type="ORF">GIL414_LOCUS22465</name>
</gene>
<sequence>MTLLLMRNPYSFSLEASTLIADHDAGLNFSKLPRTAKLTKQQKDQYSLAQRDPAAFFEEIKKRLLAYQAENSSAAKLRGLSQSFNVQNKVSFSFNDSRTVDDDSLAVLDSQIAKTIDDADNSLFETPTKNNYRYR</sequence>
<dbReference type="AlphaFoldDB" id="A0A8S2SE86"/>
<dbReference type="Proteomes" id="UP000681967">
    <property type="component" value="Unassembled WGS sequence"/>
</dbReference>
<evidence type="ECO:0000313" key="1">
    <source>
        <dbReference type="EMBL" id="CAF4216036.1"/>
    </source>
</evidence>
<dbReference type="Proteomes" id="UP000681720">
    <property type="component" value="Unassembled WGS sequence"/>
</dbReference>